<reference evidence="12 13" key="1">
    <citation type="submission" date="2020-02" db="EMBL/GenBank/DDBJ databases">
        <title>Albibacoteraceae fam. nov., the first described family within the subdivision 4 Verrucomicrobia.</title>
        <authorList>
            <person name="Xi F."/>
        </authorList>
    </citation>
    <scope>NUCLEOTIDE SEQUENCE [LARGE SCALE GENOMIC DNA]</scope>
    <source>
        <strain evidence="12 13">CK1056</strain>
    </source>
</reference>
<feature type="domain" description="RNA-binding S4" evidence="10">
    <location>
        <begin position="92"/>
        <end position="156"/>
    </location>
</feature>
<evidence type="ECO:0000256" key="5">
    <source>
        <dbReference type="ARBA" id="ARBA00023274"/>
    </source>
</evidence>
<dbReference type="InterPro" id="IPR022801">
    <property type="entry name" value="Ribosomal_uS4"/>
</dbReference>
<dbReference type="Gene3D" id="3.10.290.10">
    <property type="entry name" value="RNA-binding S4 domain"/>
    <property type="match status" value="1"/>
</dbReference>
<feature type="domain" description="Small ribosomal subunit protein uS4 N-terminal" evidence="11">
    <location>
        <begin position="3"/>
        <end position="91"/>
    </location>
</feature>
<evidence type="ECO:0000313" key="13">
    <source>
        <dbReference type="Proteomes" id="UP000478417"/>
    </source>
</evidence>
<dbReference type="InterPro" id="IPR036986">
    <property type="entry name" value="S4_RNA-bd_sf"/>
</dbReference>
<dbReference type="CDD" id="cd00165">
    <property type="entry name" value="S4"/>
    <property type="match status" value="1"/>
</dbReference>
<dbReference type="PROSITE" id="PS00632">
    <property type="entry name" value="RIBOSOMAL_S4"/>
    <property type="match status" value="1"/>
</dbReference>
<dbReference type="InterPro" id="IPR002942">
    <property type="entry name" value="S4_RNA-bd"/>
</dbReference>
<evidence type="ECO:0000259" key="10">
    <source>
        <dbReference type="SMART" id="SM00363"/>
    </source>
</evidence>
<comment type="function">
    <text evidence="7">One of the primary rRNA binding proteins, it binds directly to 16S rRNA where it nucleates assembly of the body of the 30S subunit.</text>
</comment>
<comment type="caution">
    <text evidence="12">The sequence shown here is derived from an EMBL/GenBank/DDBJ whole genome shotgun (WGS) entry which is preliminary data.</text>
</comment>
<dbReference type="GO" id="GO:0006412">
    <property type="term" value="P:translation"/>
    <property type="evidence" value="ECO:0007669"/>
    <property type="project" value="UniProtKB-UniRule"/>
</dbReference>
<evidence type="ECO:0000256" key="9">
    <source>
        <dbReference type="SAM" id="MobiDB-lite"/>
    </source>
</evidence>
<dbReference type="GO" id="GO:0042274">
    <property type="term" value="P:ribosomal small subunit biogenesis"/>
    <property type="evidence" value="ECO:0007669"/>
    <property type="project" value="TreeGrafter"/>
</dbReference>
<name>A0A6B2M2Q2_9BACT</name>
<dbReference type="InterPro" id="IPR018079">
    <property type="entry name" value="Ribosomal_uS4_CS"/>
</dbReference>
<organism evidence="12 13">
    <name type="scientific">Oceanipulchritudo coccoides</name>
    <dbReference type="NCBI Taxonomy" id="2706888"/>
    <lineage>
        <taxon>Bacteria</taxon>
        <taxon>Pseudomonadati</taxon>
        <taxon>Verrucomicrobiota</taxon>
        <taxon>Opitutia</taxon>
        <taxon>Puniceicoccales</taxon>
        <taxon>Oceanipulchritudinaceae</taxon>
        <taxon>Oceanipulchritudo</taxon>
    </lineage>
</organism>
<dbReference type="SMART" id="SM00363">
    <property type="entry name" value="S4"/>
    <property type="match status" value="1"/>
</dbReference>
<dbReference type="PROSITE" id="PS50889">
    <property type="entry name" value="S4"/>
    <property type="match status" value="1"/>
</dbReference>
<dbReference type="NCBIfam" id="NF003717">
    <property type="entry name" value="PRK05327.1"/>
    <property type="match status" value="1"/>
</dbReference>
<dbReference type="Gene3D" id="1.10.1050.10">
    <property type="entry name" value="Ribosomal Protein S4 Delta 41, Chain A, domain 1"/>
    <property type="match status" value="1"/>
</dbReference>
<evidence type="ECO:0000256" key="4">
    <source>
        <dbReference type="ARBA" id="ARBA00022980"/>
    </source>
</evidence>
<accession>A0A6B2M2Q2</accession>
<evidence type="ECO:0000256" key="3">
    <source>
        <dbReference type="ARBA" id="ARBA00022884"/>
    </source>
</evidence>
<dbReference type="Pfam" id="PF00163">
    <property type="entry name" value="Ribosomal_S4"/>
    <property type="match status" value="1"/>
</dbReference>
<dbReference type="PANTHER" id="PTHR11831:SF4">
    <property type="entry name" value="SMALL RIBOSOMAL SUBUNIT PROTEIN US4M"/>
    <property type="match status" value="1"/>
</dbReference>
<evidence type="ECO:0000259" key="11">
    <source>
        <dbReference type="SMART" id="SM01390"/>
    </source>
</evidence>
<dbReference type="Pfam" id="PF01479">
    <property type="entry name" value="S4"/>
    <property type="match status" value="1"/>
</dbReference>
<dbReference type="RefSeq" id="WP_163964952.1">
    <property type="nucleotide sequence ID" value="NZ_JAAGNX010000002.1"/>
</dbReference>
<dbReference type="SMART" id="SM01390">
    <property type="entry name" value="Ribosomal_S4"/>
    <property type="match status" value="1"/>
</dbReference>
<evidence type="ECO:0000256" key="7">
    <source>
        <dbReference type="HAMAP-Rule" id="MF_01306"/>
    </source>
</evidence>
<dbReference type="SUPFAM" id="SSF55174">
    <property type="entry name" value="Alpha-L RNA-binding motif"/>
    <property type="match status" value="1"/>
</dbReference>
<comment type="function">
    <text evidence="7">With S5 and S12 plays an important role in translational accuracy.</text>
</comment>
<keyword evidence="3 7" id="KW-0694">RNA-binding</keyword>
<proteinExistence type="inferred from homology"/>
<protein>
    <recommendedName>
        <fullName evidence="6 7">Small ribosomal subunit protein uS4</fullName>
    </recommendedName>
</protein>
<dbReference type="EMBL" id="JAAGNX010000002">
    <property type="protein sequence ID" value="NDV62666.1"/>
    <property type="molecule type" value="Genomic_DNA"/>
</dbReference>
<keyword evidence="2 7" id="KW-0699">rRNA-binding</keyword>
<dbReference type="GO" id="GO:0003735">
    <property type="term" value="F:structural constituent of ribosome"/>
    <property type="evidence" value="ECO:0007669"/>
    <property type="project" value="InterPro"/>
</dbReference>
<feature type="region of interest" description="Disordered" evidence="9">
    <location>
        <begin position="13"/>
        <end position="41"/>
    </location>
</feature>
<evidence type="ECO:0000256" key="1">
    <source>
        <dbReference type="ARBA" id="ARBA00007465"/>
    </source>
</evidence>
<dbReference type="GO" id="GO:0019843">
    <property type="term" value="F:rRNA binding"/>
    <property type="evidence" value="ECO:0007669"/>
    <property type="project" value="UniProtKB-UniRule"/>
</dbReference>
<gene>
    <name evidence="7 12" type="primary">rpsD</name>
    <name evidence="12" type="ORF">G0Q06_09410</name>
</gene>
<evidence type="ECO:0000256" key="2">
    <source>
        <dbReference type="ARBA" id="ARBA00022730"/>
    </source>
</evidence>
<sequence>MARYTGPTTRINRRFGMSIFPPNKAQDRKPHPPGQHGPRLRRKLSDYSIGLNEKQKLRYLYGLTEKQFRSTFEKAKSKRGVTGEVFVQMLEKRLDAVIYSIGFAKTRRQARQFVTHGHVKVNGHKVDIPSFSVSSGDVVEVKEATSSRQLATRALEDTRIRTVPLWLTRNEDALTASVSREPTADDIETGINVQLIVEFYSR</sequence>
<keyword evidence="4 7" id="KW-0689">Ribosomal protein</keyword>
<evidence type="ECO:0000256" key="8">
    <source>
        <dbReference type="RuleBase" id="RU003699"/>
    </source>
</evidence>
<comment type="similarity">
    <text evidence="1 7 8">Belongs to the universal ribosomal protein uS4 family.</text>
</comment>
<dbReference type="InterPro" id="IPR005709">
    <property type="entry name" value="Ribosomal_uS4_bac-type"/>
</dbReference>
<evidence type="ECO:0000313" key="12">
    <source>
        <dbReference type="EMBL" id="NDV62666.1"/>
    </source>
</evidence>
<dbReference type="NCBIfam" id="TIGR01017">
    <property type="entry name" value="rpsD_bact"/>
    <property type="match status" value="1"/>
</dbReference>
<dbReference type="HAMAP" id="MF_01306_B">
    <property type="entry name" value="Ribosomal_uS4_B"/>
    <property type="match status" value="1"/>
</dbReference>
<dbReference type="InterPro" id="IPR001912">
    <property type="entry name" value="Ribosomal_uS4_N"/>
</dbReference>
<comment type="subunit">
    <text evidence="7">Part of the 30S ribosomal subunit. Contacts protein S5. The interaction surface between S4 and S5 is involved in control of translational fidelity.</text>
</comment>
<dbReference type="GO" id="GO:0015935">
    <property type="term" value="C:small ribosomal subunit"/>
    <property type="evidence" value="ECO:0007669"/>
    <property type="project" value="InterPro"/>
</dbReference>
<dbReference type="Proteomes" id="UP000478417">
    <property type="component" value="Unassembled WGS sequence"/>
</dbReference>
<dbReference type="FunFam" id="3.10.290.10:FF:000001">
    <property type="entry name" value="30S ribosomal protein S4"/>
    <property type="match status" value="1"/>
</dbReference>
<evidence type="ECO:0000256" key="6">
    <source>
        <dbReference type="ARBA" id="ARBA00035254"/>
    </source>
</evidence>
<dbReference type="PANTHER" id="PTHR11831">
    <property type="entry name" value="30S 40S RIBOSOMAL PROTEIN"/>
    <property type="match status" value="1"/>
</dbReference>
<keyword evidence="5 7" id="KW-0687">Ribonucleoprotein</keyword>
<keyword evidence="13" id="KW-1185">Reference proteome</keyword>
<dbReference type="AlphaFoldDB" id="A0A6B2M2Q2"/>